<dbReference type="EMBL" id="AB073701">
    <property type="protein sequence ID" value="BAC22684.1"/>
    <property type="molecule type" value="Genomic_DNA"/>
</dbReference>
<keyword evidence="9" id="KW-0614">Plasmid</keyword>
<dbReference type="AlphaFoldDB" id="Q8GRD0"/>
<proteinExistence type="predicted"/>
<evidence type="ECO:0000256" key="4">
    <source>
        <dbReference type="ARBA" id="ARBA00023136"/>
    </source>
</evidence>
<sequence>MMMRCNSGGVGGVEGKVDLAKKNSFLESLVAIGEGFQEIFAGFGSAIGDVFGFNLVKVGDKKSKVGEHFKEIGDGLTTTNNKLKELEGKILEAKNADGVTIEAVKGAIKGANDVFTRLITSLTKLADVTNDGSDIGDTVNNAAVAANVDDVKTIIENVKVVIELADKSGVKIRKGYEGEKVDAAGDANTAPAVLTHNAGAASGGSKLAEEVVKADPWAMIDKIKNSTTNIAVLAGNDKDAGTLATGGAVANGAGAKSNADLVAAVALKAMTKGGKFSANADAVTVKSAAASAVNKVLRILDVIMRKTVSNNLEKVSEAIKGIKYSETSGSEASQSDATQPVVTK</sequence>
<comment type="subcellular location">
    <subcellularLocation>
        <location evidence="2 8">Cell outer membrane</location>
        <topology evidence="2 8">Lipid-anchor</topology>
    </subcellularLocation>
</comment>
<comment type="function">
    <text evidence="1 8">The Vlp and Vsp proteins are antigenically distinct proteins, only one vlp or vsp gene is transcriptionally active at any one time. Switching between these genes is a mechanism of host immune response evasion.</text>
</comment>
<keyword evidence="3" id="KW-0732">Signal</keyword>
<gene>
    <name evidence="9" type="primary">vmpS</name>
</gene>
<accession>Q8GRD0</accession>
<dbReference type="InterPro" id="IPR000680">
    <property type="entry name" value="Borrelia_lipo"/>
</dbReference>
<evidence type="ECO:0000256" key="8">
    <source>
        <dbReference type="RuleBase" id="RU363105"/>
    </source>
</evidence>
<reference evidence="9" key="1">
    <citation type="journal article" date="2002" name="Microbiol. Immunol.">
        <title>The 44-kb Linear Plasmid Molecule in the Relapsing Fever Agent Borrelia duttonii Strain Ly Serve as a Preservation of vmp Genes.</title>
        <authorList>
            <person name="Tabuchi N."/>
            <person name="Mitani H."/>
            <person name="Seino S."/>
            <person name="Fukunaga M."/>
        </authorList>
    </citation>
    <scope>NUCLEOTIDE SEQUENCE</scope>
    <source>
        <strain evidence="9">Ly</strain>
        <plasmid evidence="9">44-kb linear plasmid</plasmid>
    </source>
</reference>
<evidence type="ECO:0000313" key="9">
    <source>
        <dbReference type="EMBL" id="BAC22684.1"/>
    </source>
</evidence>
<evidence type="ECO:0000256" key="5">
    <source>
        <dbReference type="ARBA" id="ARBA00023139"/>
    </source>
</evidence>
<keyword evidence="6 8" id="KW-0998">Cell outer membrane</keyword>
<name>Q8GRD0_9SPIR</name>
<evidence type="ECO:0000256" key="6">
    <source>
        <dbReference type="ARBA" id="ARBA00023237"/>
    </source>
</evidence>
<keyword evidence="5 8" id="KW-0564">Palmitate</keyword>
<evidence type="ECO:0000256" key="7">
    <source>
        <dbReference type="ARBA" id="ARBA00023288"/>
    </source>
</evidence>
<keyword evidence="4 8" id="KW-0472">Membrane</keyword>
<organism evidence="9">
    <name type="scientific">Borrelia duttonii</name>
    <dbReference type="NCBI Taxonomy" id="40834"/>
    <lineage>
        <taxon>Bacteria</taxon>
        <taxon>Pseudomonadati</taxon>
        <taxon>Spirochaetota</taxon>
        <taxon>Spirochaetia</taxon>
        <taxon>Spirochaetales</taxon>
        <taxon>Borreliaceae</taxon>
        <taxon>Borrelia</taxon>
    </lineage>
</organism>
<dbReference type="Pfam" id="PF00921">
    <property type="entry name" value="Lipoprotein_2"/>
    <property type="match status" value="1"/>
</dbReference>
<geneLocation type="plasmid" evidence="9">
    <name>44-kb linear plasmid</name>
</geneLocation>
<protein>
    <recommendedName>
        <fullName evidence="8">Variable large protein</fullName>
    </recommendedName>
</protein>
<keyword evidence="7 8" id="KW-0449">Lipoprotein</keyword>
<dbReference type="GO" id="GO:0009279">
    <property type="term" value="C:cell outer membrane"/>
    <property type="evidence" value="ECO:0007669"/>
    <property type="project" value="UniProtKB-SubCell"/>
</dbReference>
<evidence type="ECO:0000256" key="3">
    <source>
        <dbReference type="ARBA" id="ARBA00022729"/>
    </source>
</evidence>
<evidence type="ECO:0000256" key="1">
    <source>
        <dbReference type="ARBA" id="ARBA00003932"/>
    </source>
</evidence>
<dbReference type="SUPFAM" id="SSF74748">
    <property type="entry name" value="Variable surface antigen VlsE"/>
    <property type="match status" value="1"/>
</dbReference>
<evidence type="ECO:0000256" key="2">
    <source>
        <dbReference type="ARBA" id="ARBA00004459"/>
    </source>
</evidence>